<dbReference type="AlphaFoldDB" id="C7NP45"/>
<feature type="transmembrane region" description="Helical" evidence="1">
    <location>
        <begin position="21"/>
        <end position="44"/>
    </location>
</feature>
<feature type="transmembrane region" description="Helical" evidence="1">
    <location>
        <begin position="96"/>
        <end position="120"/>
    </location>
</feature>
<evidence type="ECO:0000313" key="3">
    <source>
        <dbReference type="EMBL" id="ACV10336.1"/>
    </source>
</evidence>
<evidence type="ECO:0000256" key="1">
    <source>
        <dbReference type="SAM" id="Phobius"/>
    </source>
</evidence>
<evidence type="ECO:0000259" key="2">
    <source>
        <dbReference type="Pfam" id="PF18902"/>
    </source>
</evidence>
<feature type="domain" description="DUF5658" evidence="2">
    <location>
        <begin position="26"/>
        <end position="117"/>
    </location>
</feature>
<dbReference type="eggNOG" id="arCOG09083">
    <property type="taxonomic scope" value="Archaea"/>
</dbReference>
<dbReference type="EMBL" id="CP001687">
    <property type="protein sequence ID" value="ACV10336.1"/>
    <property type="molecule type" value="Genomic_DNA"/>
</dbReference>
<protein>
    <recommendedName>
        <fullName evidence="2">DUF5658 domain-containing protein</fullName>
    </recommendedName>
</protein>
<dbReference type="GeneID" id="8382410"/>
<dbReference type="InterPro" id="IPR043717">
    <property type="entry name" value="DUF5658"/>
</dbReference>
<dbReference type="RefSeq" id="WP_012795213.1">
    <property type="nucleotide sequence ID" value="NC_013158.1"/>
</dbReference>
<reference evidence="3 4" key="1">
    <citation type="journal article" date="2009" name="Stand. Genomic Sci.">
        <title>Complete genome sequence of Halorhabdus utahensis type strain (AX-2).</title>
        <authorList>
            <person name="Anderson I."/>
            <person name="Tindall B.J."/>
            <person name="Pomrenke H."/>
            <person name="Goker M."/>
            <person name="Lapidus A."/>
            <person name="Nolan M."/>
            <person name="Copeland A."/>
            <person name="Glavina Del Rio T."/>
            <person name="Chen F."/>
            <person name="Tice H."/>
            <person name="Cheng J.F."/>
            <person name="Lucas S."/>
            <person name="Chertkov O."/>
            <person name="Bruce D."/>
            <person name="Brettin T."/>
            <person name="Detter J.C."/>
            <person name="Han C."/>
            <person name="Goodwin L."/>
            <person name="Land M."/>
            <person name="Hauser L."/>
            <person name="Chang Y.J."/>
            <person name="Jeffries C.D."/>
            <person name="Pitluck S."/>
            <person name="Pati A."/>
            <person name="Mavromatis K."/>
            <person name="Ivanova N."/>
            <person name="Ovchinnikova G."/>
            <person name="Chen A."/>
            <person name="Palaniappan K."/>
            <person name="Chain P."/>
            <person name="Rohde M."/>
            <person name="Bristow J."/>
            <person name="Eisen J.A."/>
            <person name="Markowitz V."/>
            <person name="Hugenholtz P."/>
            <person name="Kyrpides N.C."/>
            <person name="Klenk H.P."/>
        </authorList>
    </citation>
    <scope>NUCLEOTIDE SEQUENCE [LARGE SCALE GENOMIC DNA]</scope>
    <source>
        <strain evidence="4">DSM 12940 / JCM 11049 / AX-2</strain>
    </source>
</reference>
<name>C7NP45_HALUD</name>
<keyword evidence="1" id="KW-1133">Transmembrane helix</keyword>
<accession>C7NP45</accession>
<gene>
    <name evidence="3" type="ordered locus">Huta_0148</name>
</gene>
<dbReference type="Proteomes" id="UP000002071">
    <property type="component" value="Chromosome"/>
</dbReference>
<sequence>MSVRTRLDRPQGVETPGYRELVLFLALIWGVGDTATTILASNVTGSVAGEVNPLLRMLLSADPLAVVFLKGAVALYASFVLLACRDQVEQVPGWRVWFVGMIGGGMLIVAQNLSVVFVTLTVS</sequence>
<proteinExistence type="predicted"/>
<organism evidence="3 4">
    <name type="scientific">Halorhabdus utahensis (strain DSM 12940 / JCM 11049 / AX-2)</name>
    <dbReference type="NCBI Taxonomy" id="519442"/>
    <lineage>
        <taxon>Archaea</taxon>
        <taxon>Methanobacteriati</taxon>
        <taxon>Methanobacteriota</taxon>
        <taxon>Stenosarchaea group</taxon>
        <taxon>Halobacteria</taxon>
        <taxon>Halobacteriales</taxon>
        <taxon>Haloarculaceae</taxon>
        <taxon>Halorhabdus</taxon>
    </lineage>
</organism>
<feature type="transmembrane region" description="Helical" evidence="1">
    <location>
        <begin position="64"/>
        <end position="84"/>
    </location>
</feature>
<keyword evidence="1" id="KW-0472">Membrane</keyword>
<evidence type="ECO:0000313" key="4">
    <source>
        <dbReference type="Proteomes" id="UP000002071"/>
    </source>
</evidence>
<dbReference type="Pfam" id="PF18902">
    <property type="entry name" value="DUF5658"/>
    <property type="match status" value="1"/>
</dbReference>
<dbReference type="HOGENOM" id="CLU_163800_0_0_2"/>
<dbReference type="KEGG" id="hut:Huta_0148"/>
<keyword evidence="1" id="KW-0812">Transmembrane</keyword>
<keyword evidence="4" id="KW-1185">Reference proteome</keyword>